<dbReference type="AlphaFoldDB" id="A0A930UW19"/>
<dbReference type="Gene3D" id="3.40.50.10320">
    <property type="entry name" value="LmbE-like"/>
    <property type="match status" value="1"/>
</dbReference>
<dbReference type="EMBL" id="JADIVZ010000001">
    <property type="protein sequence ID" value="MBF4160120.1"/>
    <property type="molecule type" value="Genomic_DNA"/>
</dbReference>
<protein>
    <submittedName>
        <fullName evidence="3">PIG-L family deacetylase</fullName>
    </submittedName>
</protein>
<name>A0A930UW19_9ACTN</name>
<dbReference type="PANTHER" id="PTHR12993">
    <property type="entry name" value="N-ACETYLGLUCOSAMINYL-PHOSPHATIDYLINOSITOL DE-N-ACETYLASE-RELATED"/>
    <property type="match status" value="1"/>
</dbReference>
<dbReference type="PANTHER" id="PTHR12993:SF29">
    <property type="entry name" value="BLR3841 PROTEIN"/>
    <property type="match status" value="1"/>
</dbReference>
<sequence length="258" mass="27245">MPRTWQEHPCWRQRTLTLDEALADRDRVVVVSAHPDDESLGVGGLIAGAHRRGRQVYLVLLTAGEDSHPPRRETTRHALATQRLAEMDAAIEVLAPGSPVVFLGAPDGGVSAVEDQVVTALGEIVGDGSHTVLVAPWRHDGHDDHDAAGRAAARVAADTGAALLEYPVLMWRTTSPADAPWEAMRSIDLDDEEHATKLAAIRAHASQLESLSTTGSESLSGPLLDHFTGPAEHVFVPPAGQAPADASAGAHSTASSTF</sequence>
<organism evidence="3 4">
    <name type="scientific">Nocardioides acrostichi</name>
    <dbReference type="NCBI Taxonomy" id="2784339"/>
    <lineage>
        <taxon>Bacteria</taxon>
        <taxon>Bacillati</taxon>
        <taxon>Actinomycetota</taxon>
        <taxon>Actinomycetes</taxon>
        <taxon>Propionibacteriales</taxon>
        <taxon>Nocardioidaceae</taxon>
        <taxon>Nocardioides</taxon>
    </lineage>
</organism>
<dbReference type="Proteomes" id="UP000656804">
    <property type="component" value="Unassembled WGS sequence"/>
</dbReference>
<dbReference type="InterPro" id="IPR003737">
    <property type="entry name" value="GlcNAc_PI_deacetylase-related"/>
</dbReference>
<dbReference type="GO" id="GO:0016811">
    <property type="term" value="F:hydrolase activity, acting on carbon-nitrogen (but not peptide) bonds, in linear amides"/>
    <property type="evidence" value="ECO:0007669"/>
    <property type="project" value="TreeGrafter"/>
</dbReference>
<evidence type="ECO:0000256" key="2">
    <source>
        <dbReference type="SAM" id="MobiDB-lite"/>
    </source>
</evidence>
<dbReference type="InterPro" id="IPR024078">
    <property type="entry name" value="LmbE-like_dom_sf"/>
</dbReference>
<feature type="compositionally biased region" description="Low complexity" evidence="2">
    <location>
        <begin position="237"/>
        <end position="258"/>
    </location>
</feature>
<keyword evidence="4" id="KW-1185">Reference proteome</keyword>
<evidence type="ECO:0000256" key="1">
    <source>
        <dbReference type="ARBA" id="ARBA00022833"/>
    </source>
</evidence>
<reference evidence="3" key="1">
    <citation type="submission" date="2020-11" db="EMBL/GenBank/DDBJ databases">
        <title>Nocardioides sp. CBS4Y-1, whole genome shotgun sequence.</title>
        <authorList>
            <person name="Tuo L."/>
        </authorList>
    </citation>
    <scope>NUCLEOTIDE SEQUENCE</scope>
    <source>
        <strain evidence="3">CBS4Y-1</strain>
    </source>
</reference>
<evidence type="ECO:0000313" key="4">
    <source>
        <dbReference type="Proteomes" id="UP000656804"/>
    </source>
</evidence>
<accession>A0A930UW19</accession>
<proteinExistence type="predicted"/>
<dbReference type="GO" id="GO:0016137">
    <property type="term" value="P:glycoside metabolic process"/>
    <property type="evidence" value="ECO:0007669"/>
    <property type="project" value="UniProtKB-ARBA"/>
</dbReference>
<keyword evidence="1" id="KW-0862">Zinc</keyword>
<dbReference type="RefSeq" id="WP_194501390.1">
    <property type="nucleotide sequence ID" value="NZ_JADIVZ010000001.1"/>
</dbReference>
<evidence type="ECO:0000313" key="3">
    <source>
        <dbReference type="EMBL" id="MBF4160120.1"/>
    </source>
</evidence>
<dbReference type="Pfam" id="PF02585">
    <property type="entry name" value="PIG-L"/>
    <property type="match status" value="1"/>
</dbReference>
<comment type="caution">
    <text evidence="3">The sequence shown here is derived from an EMBL/GenBank/DDBJ whole genome shotgun (WGS) entry which is preliminary data.</text>
</comment>
<feature type="region of interest" description="Disordered" evidence="2">
    <location>
        <begin position="236"/>
        <end position="258"/>
    </location>
</feature>
<dbReference type="SUPFAM" id="SSF102588">
    <property type="entry name" value="LmbE-like"/>
    <property type="match status" value="1"/>
</dbReference>
<gene>
    <name evidence="3" type="ORF">ISG29_00340</name>
</gene>